<comment type="caution">
    <text evidence="1">The sequence shown here is derived from an EMBL/GenBank/DDBJ whole genome shotgun (WGS) entry which is preliminary data.</text>
</comment>
<sequence length="114" mass="12768">MAVSKLIGNLGQFLQCLPCFGICRRRPIDSCRNLVMNLSESLHFWLHLHVRLLQEANLHMACRFTWLHTSRSTSAGACSFTWFLYFHMHHAAGRGGAGEAGLATWVGLCSLKHG</sequence>
<gene>
    <name evidence="1" type="ORF">V6N11_007246</name>
</gene>
<evidence type="ECO:0000313" key="1">
    <source>
        <dbReference type="EMBL" id="KAK9016166.1"/>
    </source>
</evidence>
<protein>
    <recommendedName>
        <fullName evidence="3">Secreted protein</fullName>
    </recommendedName>
</protein>
<accession>A0ABR2RT13</accession>
<evidence type="ECO:0008006" key="3">
    <source>
        <dbReference type="Google" id="ProtNLM"/>
    </source>
</evidence>
<organism evidence="1 2">
    <name type="scientific">Hibiscus sabdariffa</name>
    <name type="common">roselle</name>
    <dbReference type="NCBI Taxonomy" id="183260"/>
    <lineage>
        <taxon>Eukaryota</taxon>
        <taxon>Viridiplantae</taxon>
        <taxon>Streptophyta</taxon>
        <taxon>Embryophyta</taxon>
        <taxon>Tracheophyta</taxon>
        <taxon>Spermatophyta</taxon>
        <taxon>Magnoliopsida</taxon>
        <taxon>eudicotyledons</taxon>
        <taxon>Gunneridae</taxon>
        <taxon>Pentapetalae</taxon>
        <taxon>rosids</taxon>
        <taxon>malvids</taxon>
        <taxon>Malvales</taxon>
        <taxon>Malvaceae</taxon>
        <taxon>Malvoideae</taxon>
        <taxon>Hibiscus</taxon>
    </lineage>
</organism>
<reference evidence="1 2" key="1">
    <citation type="journal article" date="2024" name="G3 (Bethesda)">
        <title>Genome assembly of Hibiscus sabdariffa L. provides insights into metabolisms of medicinal natural products.</title>
        <authorList>
            <person name="Kim T."/>
        </authorList>
    </citation>
    <scope>NUCLEOTIDE SEQUENCE [LARGE SCALE GENOMIC DNA]</scope>
    <source>
        <strain evidence="1">TK-2024</strain>
        <tissue evidence="1">Old leaves</tissue>
    </source>
</reference>
<name>A0ABR2RT13_9ROSI</name>
<keyword evidence="2" id="KW-1185">Reference proteome</keyword>
<proteinExistence type="predicted"/>
<dbReference type="Proteomes" id="UP001396334">
    <property type="component" value="Unassembled WGS sequence"/>
</dbReference>
<dbReference type="EMBL" id="JBBPBN010000021">
    <property type="protein sequence ID" value="KAK9016166.1"/>
    <property type="molecule type" value="Genomic_DNA"/>
</dbReference>
<evidence type="ECO:0000313" key="2">
    <source>
        <dbReference type="Proteomes" id="UP001396334"/>
    </source>
</evidence>